<feature type="region of interest" description="Disordered" evidence="2">
    <location>
        <begin position="1"/>
        <end position="104"/>
    </location>
</feature>
<dbReference type="Proteomes" id="UP000053257">
    <property type="component" value="Unassembled WGS sequence"/>
</dbReference>
<dbReference type="HOGENOM" id="CLU_481554_0_0_1"/>
<name>A0A0C3NK44_PHLG1</name>
<evidence type="ECO:0000313" key="4">
    <source>
        <dbReference type="Proteomes" id="UP000053257"/>
    </source>
</evidence>
<feature type="compositionally biased region" description="Acidic residues" evidence="2">
    <location>
        <begin position="25"/>
        <end position="64"/>
    </location>
</feature>
<reference evidence="3 4" key="1">
    <citation type="journal article" date="2014" name="PLoS Genet.">
        <title>Analysis of the Phlebiopsis gigantea genome, transcriptome and secretome provides insight into its pioneer colonization strategies of wood.</title>
        <authorList>
            <person name="Hori C."/>
            <person name="Ishida T."/>
            <person name="Igarashi K."/>
            <person name="Samejima M."/>
            <person name="Suzuki H."/>
            <person name="Master E."/>
            <person name="Ferreira P."/>
            <person name="Ruiz-Duenas F.J."/>
            <person name="Held B."/>
            <person name="Canessa P."/>
            <person name="Larrondo L.F."/>
            <person name="Schmoll M."/>
            <person name="Druzhinina I.S."/>
            <person name="Kubicek C.P."/>
            <person name="Gaskell J.A."/>
            <person name="Kersten P."/>
            <person name="St John F."/>
            <person name="Glasner J."/>
            <person name="Sabat G."/>
            <person name="Splinter BonDurant S."/>
            <person name="Syed K."/>
            <person name="Yadav J."/>
            <person name="Mgbeahuruike A.C."/>
            <person name="Kovalchuk A."/>
            <person name="Asiegbu F.O."/>
            <person name="Lackner G."/>
            <person name="Hoffmeister D."/>
            <person name="Rencoret J."/>
            <person name="Gutierrez A."/>
            <person name="Sun H."/>
            <person name="Lindquist E."/>
            <person name="Barry K."/>
            <person name="Riley R."/>
            <person name="Grigoriev I.V."/>
            <person name="Henrissat B."/>
            <person name="Kues U."/>
            <person name="Berka R.M."/>
            <person name="Martinez A.T."/>
            <person name="Covert S.F."/>
            <person name="Blanchette R.A."/>
            <person name="Cullen D."/>
        </authorList>
    </citation>
    <scope>NUCLEOTIDE SEQUENCE [LARGE SCALE GENOMIC DNA]</scope>
    <source>
        <strain evidence="3 4">11061_1 CR5-6</strain>
    </source>
</reference>
<keyword evidence="4" id="KW-1185">Reference proteome</keyword>
<feature type="coiled-coil region" evidence="1">
    <location>
        <begin position="438"/>
        <end position="472"/>
    </location>
</feature>
<feature type="coiled-coil region" evidence="1">
    <location>
        <begin position="189"/>
        <end position="303"/>
    </location>
</feature>
<keyword evidence="1" id="KW-0175">Coiled coil</keyword>
<dbReference type="AlphaFoldDB" id="A0A0C3NK44"/>
<evidence type="ECO:0000313" key="3">
    <source>
        <dbReference type="EMBL" id="KIP05304.1"/>
    </source>
</evidence>
<sequence>MVKLYSGDTPAASSPKRVEITVAGELDEDASDEGFTDEIERELVGDDGDGEGFDGVPDDEDEVQLSELEHVRRARGKRPRDEAAGDGPSKRAKPAGAEVASSGDTAGALTHVVATVATIVELVAQLEHTAQVLCQRAEELIVLRKEVEQLRKTAGEQAEQNGELTRVLWAVREEYHKLKDTSAMTEETNSSLQDNLRTLTRDYDTLRKENEAQKGLADACKKLEQGKAQADATADESKKKHDELEGLLLAVREEYHKLKLTYDDKEKKLHTVTQRYDELSQRAKELTRHNQILVEEVKSARAQHELSVPPPDAALAAELDHQKKLCEAVRLNYQTISEALQQSKDSAATLRAQTREVLEREEKLVAERDALLKEKADLARAVESGARQRGRSTLAQANAEAEAARLTRAVCAAEDEARRLAAERQKFVLDWDRLVLQRDKLGAEASAACRERDALRREKDDAVEDKARAEKALAGVLLEKEAVAVGGLGFARTADPEMDHRPENTALLARYTETYASLVREQASCAEAHAALSKERASYTQTYTSLVQENLHLRMKVAELERLSFPPPS</sequence>
<gene>
    <name evidence="3" type="ORF">PHLGIDRAFT_119953</name>
</gene>
<proteinExistence type="predicted"/>
<accession>A0A0C3NK44</accession>
<evidence type="ECO:0000256" key="2">
    <source>
        <dbReference type="SAM" id="MobiDB-lite"/>
    </source>
</evidence>
<organism evidence="3 4">
    <name type="scientific">Phlebiopsis gigantea (strain 11061_1 CR5-6)</name>
    <name type="common">White-rot fungus</name>
    <name type="synonym">Peniophora gigantea</name>
    <dbReference type="NCBI Taxonomy" id="745531"/>
    <lineage>
        <taxon>Eukaryota</taxon>
        <taxon>Fungi</taxon>
        <taxon>Dikarya</taxon>
        <taxon>Basidiomycota</taxon>
        <taxon>Agaricomycotina</taxon>
        <taxon>Agaricomycetes</taxon>
        <taxon>Polyporales</taxon>
        <taxon>Phanerochaetaceae</taxon>
        <taxon>Phlebiopsis</taxon>
    </lineage>
</organism>
<dbReference type="EMBL" id="KN840547">
    <property type="protein sequence ID" value="KIP05304.1"/>
    <property type="molecule type" value="Genomic_DNA"/>
</dbReference>
<evidence type="ECO:0000256" key="1">
    <source>
        <dbReference type="SAM" id="Coils"/>
    </source>
</evidence>
<protein>
    <submittedName>
        <fullName evidence="3">Uncharacterized protein</fullName>
    </submittedName>
</protein>